<dbReference type="InterPro" id="IPR020568">
    <property type="entry name" value="Ribosomal_Su5_D2-typ_SF"/>
</dbReference>
<dbReference type="Gene3D" id="3.30.160.20">
    <property type="match status" value="1"/>
</dbReference>
<evidence type="ECO:0000256" key="3">
    <source>
        <dbReference type="ARBA" id="ARBA00023274"/>
    </source>
</evidence>
<dbReference type="Proteomes" id="UP001186944">
    <property type="component" value="Unassembled WGS sequence"/>
</dbReference>
<dbReference type="InterPro" id="IPR005324">
    <property type="entry name" value="Ribosomal_uS5_C"/>
</dbReference>
<dbReference type="PROSITE" id="PS50881">
    <property type="entry name" value="S5_DSRBD"/>
    <property type="match status" value="1"/>
</dbReference>
<dbReference type="InterPro" id="IPR013810">
    <property type="entry name" value="Ribosomal_uS5_N"/>
</dbReference>
<evidence type="ECO:0000256" key="2">
    <source>
        <dbReference type="ARBA" id="ARBA00022980"/>
    </source>
</evidence>
<evidence type="ECO:0000256" key="5">
    <source>
        <dbReference type="RuleBase" id="RU003823"/>
    </source>
</evidence>
<dbReference type="GO" id="GO:0005840">
    <property type="term" value="C:ribosome"/>
    <property type="evidence" value="ECO:0007669"/>
    <property type="project" value="UniProtKB-KW"/>
</dbReference>
<sequence length="226" mass="25792">MTKIGRVTGFRALVAVGNGNGVGGYGLANSVDSNQAIHVAKLRAFNRLYFVERYNGHTRFGVVGSLVIKDLCYLLGIKDIYVKTEGARKNYRHVVRGFFEGLLDQETHQQLADRTNLYVVEVRDDRGNFPVVVASPSGDEVREALQGDEDEWLNVDSMYSGGKIKLKTKRKVPMYELNNYPSWKRRCQAVEKRRGQFEARWERYASGLEPSEEELKERFVPKPKNN</sequence>
<keyword evidence="3 4" id="KW-0687">Ribonucleoprotein</keyword>
<dbReference type="GO" id="GO:0006412">
    <property type="term" value="P:translation"/>
    <property type="evidence" value="ECO:0007669"/>
    <property type="project" value="InterPro"/>
</dbReference>
<dbReference type="GO" id="GO:0003723">
    <property type="term" value="F:RNA binding"/>
    <property type="evidence" value="ECO:0007669"/>
    <property type="project" value="InterPro"/>
</dbReference>
<evidence type="ECO:0000256" key="4">
    <source>
        <dbReference type="PROSITE-ProRule" id="PRU00268"/>
    </source>
</evidence>
<protein>
    <recommendedName>
        <fullName evidence="6">S5 DRBM domain-containing protein</fullName>
    </recommendedName>
</protein>
<evidence type="ECO:0000313" key="7">
    <source>
        <dbReference type="EMBL" id="KAK3092670.1"/>
    </source>
</evidence>
<evidence type="ECO:0000259" key="6">
    <source>
        <dbReference type="PROSITE" id="PS50881"/>
    </source>
</evidence>
<dbReference type="PANTHER" id="PTHR48277">
    <property type="entry name" value="MITOCHONDRIAL RIBOSOMAL PROTEIN S5"/>
    <property type="match status" value="1"/>
</dbReference>
<keyword evidence="2 4" id="KW-0689">Ribosomal protein</keyword>
<proteinExistence type="inferred from homology"/>
<accession>A0AA88YAG6</accession>
<name>A0AA88YAG6_PINIB</name>
<dbReference type="EMBL" id="VSWD01000009">
    <property type="protein sequence ID" value="KAK3092670.1"/>
    <property type="molecule type" value="Genomic_DNA"/>
</dbReference>
<dbReference type="Pfam" id="PF00333">
    <property type="entry name" value="Ribosomal_S5"/>
    <property type="match status" value="1"/>
</dbReference>
<dbReference type="Gene3D" id="3.30.230.10">
    <property type="match status" value="1"/>
</dbReference>
<organism evidence="7 8">
    <name type="scientific">Pinctada imbricata</name>
    <name type="common">Atlantic pearl-oyster</name>
    <name type="synonym">Pinctada martensii</name>
    <dbReference type="NCBI Taxonomy" id="66713"/>
    <lineage>
        <taxon>Eukaryota</taxon>
        <taxon>Metazoa</taxon>
        <taxon>Spiralia</taxon>
        <taxon>Lophotrochozoa</taxon>
        <taxon>Mollusca</taxon>
        <taxon>Bivalvia</taxon>
        <taxon>Autobranchia</taxon>
        <taxon>Pteriomorphia</taxon>
        <taxon>Pterioida</taxon>
        <taxon>Pterioidea</taxon>
        <taxon>Pteriidae</taxon>
        <taxon>Pinctada</taxon>
    </lineage>
</organism>
<dbReference type="Pfam" id="PF03719">
    <property type="entry name" value="Ribosomal_S5_C"/>
    <property type="match status" value="1"/>
</dbReference>
<evidence type="ECO:0000256" key="1">
    <source>
        <dbReference type="ARBA" id="ARBA00008945"/>
    </source>
</evidence>
<dbReference type="GO" id="GO:0003735">
    <property type="term" value="F:structural constituent of ribosome"/>
    <property type="evidence" value="ECO:0007669"/>
    <property type="project" value="UniProtKB-UniRule"/>
</dbReference>
<dbReference type="SUPFAM" id="SSF54768">
    <property type="entry name" value="dsRNA-binding domain-like"/>
    <property type="match status" value="1"/>
</dbReference>
<comment type="caution">
    <text evidence="7">The sequence shown here is derived from an EMBL/GenBank/DDBJ whole genome shotgun (WGS) entry which is preliminary data.</text>
</comment>
<dbReference type="PANTHER" id="PTHR48277:SF1">
    <property type="entry name" value="MITOCHONDRIAL RIBOSOMAL PROTEIN S5"/>
    <property type="match status" value="1"/>
</dbReference>
<comment type="similarity">
    <text evidence="1 5">Belongs to the universal ribosomal protein uS5 family.</text>
</comment>
<feature type="domain" description="S5 DRBM" evidence="6">
    <location>
        <begin position="1"/>
        <end position="51"/>
    </location>
</feature>
<gene>
    <name evidence="7" type="ORF">FSP39_005649</name>
</gene>
<dbReference type="AlphaFoldDB" id="A0AA88YAG6"/>
<reference evidence="7" key="1">
    <citation type="submission" date="2019-08" db="EMBL/GenBank/DDBJ databases">
        <title>The improved chromosome-level genome for the pearl oyster Pinctada fucata martensii using PacBio sequencing and Hi-C.</title>
        <authorList>
            <person name="Zheng Z."/>
        </authorList>
    </citation>
    <scope>NUCLEOTIDE SEQUENCE</scope>
    <source>
        <strain evidence="7">ZZ-2019</strain>
        <tissue evidence="7">Adductor muscle</tissue>
    </source>
</reference>
<dbReference type="GO" id="GO:1990904">
    <property type="term" value="C:ribonucleoprotein complex"/>
    <property type="evidence" value="ECO:0007669"/>
    <property type="project" value="UniProtKB-UniRule"/>
</dbReference>
<keyword evidence="8" id="KW-1185">Reference proteome</keyword>
<dbReference type="SUPFAM" id="SSF54211">
    <property type="entry name" value="Ribosomal protein S5 domain 2-like"/>
    <property type="match status" value="1"/>
</dbReference>
<dbReference type="InterPro" id="IPR000851">
    <property type="entry name" value="Ribosomal_uS5"/>
</dbReference>
<dbReference type="InterPro" id="IPR014721">
    <property type="entry name" value="Ribsml_uS5_D2-typ_fold_subgr"/>
</dbReference>
<evidence type="ECO:0000313" key="8">
    <source>
        <dbReference type="Proteomes" id="UP001186944"/>
    </source>
</evidence>